<gene>
    <name evidence="1" type="ORF">KV203_13970</name>
</gene>
<organism evidence="1 2">
    <name type="scientific">Skermania pinensis</name>
    <dbReference type="NCBI Taxonomy" id="39122"/>
    <lineage>
        <taxon>Bacteria</taxon>
        <taxon>Bacillati</taxon>
        <taxon>Actinomycetota</taxon>
        <taxon>Actinomycetes</taxon>
        <taxon>Mycobacteriales</taxon>
        <taxon>Gordoniaceae</taxon>
        <taxon>Skermania</taxon>
    </lineage>
</organism>
<dbReference type="Proteomes" id="UP000887023">
    <property type="component" value="Chromosome"/>
</dbReference>
<dbReference type="InterPro" id="IPR013078">
    <property type="entry name" value="His_Pase_superF_clade-1"/>
</dbReference>
<name>A0ABX8S7L9_9ACTN</name>
<sequence length="185" mass="20099">MTFFALVRHGETAWNRQGRLQGSSDVPLNATGQAQARGCGRRLADGSWDTVVSSPLSRASETADIIADELDLAVSARLAELRERHYGAAEGMTEYDAYDHFGGWFPELEPRREVAERALRAIGKLCAEYPDASIVVVTHGGVIRALLDTLLARGRSPRIRNGGISTVTIDDRGATVHSIDGIDLR</sequence>
<dbReference type="PANTHER" id="PTHR48100:SF59">
    <property type="entry name" value="ADENOSYLCOBALAMIN_ALPHA-RIBAZOLE PHOSPHATASE"/>
    <property type="match status" value="1"/>
</dbReference>
<dbReference type="PANTHER" id="PTHR48100">
    <property type="entry name" value="BROAD-SPECIFICITY PHOSPHATASE YOR283W-RELATED"/>
    <property type="match status" value="1"/>
</dbReference>
<reference evidence="1" key="1">
    <citation type="submission" date="2021-07" db="EMBL/GenBank/DDBJ databases">
        <title>Candidatus Kaistella beijingensis sp. nov. isolated from a municipal wastewater treatment plant is involved in sludge foaming.</title>
        <authorList>
            <person name="Song Y."/>
            <person name="Liu S.-J."/>
        </authorList>
    </citation>
    <scope>NUCLEOTIDE SEQUENCE</scope>
    <source>
        <strain evidence="1">DSM 43998</strain>
    </source>
</reference>
<dbReference type="CDD" id="cd07067">
    <property type="entry name" value="HP_PGM_like"/>
    <property type="match status" value="1"/>
</dbReference>
<evidence type="ECO:0000313" key="1">
    <source>
        <dbReference type="EMBL" id="QXQ13009.1"/>
    </source>
</evidence>
<dbReference type="Pfam" id="PF00300">
    <property type="entry name" value="His_Phos_1"/>
    <property type="match status" value="1"/>
</dbReference>
<dbReference type="PROSITE" id="PS00175">
    <property type="entry name" value="PG_MUTASE"/>
    <property type="match status" value="1"/>
</dbReference>
<evidence type="ECO:0000313" key="2">
    <source>
        <dbReference type="Proteomes" id="UP000887023"/>
    </source>
</evidence>
<dbReference type="SUPFAM" id="SSF53254">
    <property type="entry name" value="Phosphoglycerate mutase-like"/>
    <property type="match status" value="1"/>
</dbReference>
<accession>A0ABX8S7L9</accession>
<keyword evidence="2" id="KW-1185">Reference proteome</keyword>
<dbReference type="InterPro" id="IPR029033">
    <property type="entry name" value="His_PPase_superfam"/>
</dbReference>
<dbReference type="EMBL" id="CP079105">
    <property type="protein sequence ID" value="QXQ13009.1"/>
    <property type="molecule type" value="Genomic_DNA"/>
</dbReference>
<dbReference type="Gene3D" id="3.40.50.1240">
    <property type="entry name" value="Phosphoglycerate mutase-like"/>
    <property type="match status" value="1"/>
</dbReference>
<protein>
    <submittedName>
        <fullName evidence="1">Histidine phosphatase family protein</fullName>
    </submittedName>
</protein>
<proteinExistence type="predicted"/>
<dbReference type="RefSeq" id="WP_066470277.1">
    <property type="nucleotide sequence ID" value="NZ_CBCRUZ010000002.1"/>
</dbReference>
<dbReference type="InterPro" id="IPR001345">
    <property type="entry name" value="PG/BPGM_mutase_AS"/>
</dbReference>
<dbReference type="InterPro" id="IPR050275">
    <property type="entry name" value="PGM_Phosphatase"/>
</dbReference>
<dbReference type="SMART" id="SM00855">
    <property type="entry name" value="PGAM"/>
    <property type="match status" value="1"/>
</dbReference>